<keyword evidence="5 8" id="KW-1133">Transmembrane helix</keyword>
<feature type="transmembrane region" description="Helical" evidence="8">
    <location>
        <begin position="188"/>
        <end position="208"/>
    </location>
</feature>
<feature type="transmembrane region" description="Helical" evidence="8">
    <location>
        <begin position="265"/>
        <end position="291"/>
    </location>
</feature>
<feature type="transmembrane region" description="Helical" evidence="8">
    <location>
        <begin position="140"/>
        <end position="161"/>
    </location>
</feature>
<evidence type="ECO:0000256" key="2">
    <source>
        <dbReference type="ARBA" id="ARBA00005887"/>
    </source>
</evidence>
<dbReference type="InterPro" id="IPR001905">
    <property type="entry name" value="Ammonium_transpt"/>
</dbReference>
<evidence type="ECO:0000256" key="3">
    <source>
        <dbReference type="ARBA" id="ARBA00022448"/>
    </source>
</evidence>
<dbReference type="SUPFAM" id="SSF111352">
    <property type="entry name" value="Ammonium transporter"/>
    <property type="match status" value="1"/>
</dbReference>
<accession>A0ABP1FJ99</accession>
<evidence type="ECO:0000259" key="9">
    <source>
        <dbReference type="Pfam" id="PF00909"/>
    </source>
</evidence>
<comment type="similarity">
    <text evidence="2 8">Belongs to the ammonia transporter channel (TC 1.A.11.2) family.</text>
</comment>
<feature type="transmembrane region" description="Helical" evidence="8">
    <location>
        <begin position="60"/>
        <end position="79"/>
    </location>
</feature>
<keyword evidence="3 8" id="KW-0813">Transport</keyword>
<proteinExistence type="inferred from homology"/>
<feature type="transmembrane region" description="Helical" evidence="8">
    <location>
        <begin position="413"/>
        <end position="434"/>
    </location>
</feature>
<keyword evidence="4 8" id="KW-0812">Transmembrane</keyword>
<dbReference type="Proteomes" id="UP001497392">
    <property type="component" value="Unassembled WGS sequence"/>
</dbReference>
<feature type="transmembrane region" description="Helical" evidence="8">
    <location>
        <begin position="229"/>
        <end position="245"/>
    </location>
</feature>
<evidence type="ECO:0000256" key="5">
    <source>
        <dbReference type="ARBA" id="ARBA00022989"/>
    </source>
</evidence>
<evidence type="ECO:0000256" key="1">
    <source>
        <dbReference type="ARBA" id="ARBA00004141"/>
    </source>
</evidence>
<feature type="domain" description="Ammonium transporter AmtB-like" evidence="9">
    <location>
        <begin position="25"/>
        <end position="461"/>
    </location>
</feature>
<keyword evidence="7 8" id="KW-0924">Ammonia transport</keyword>
<organism evidence="10 11">
    <name type="scientific">Coccomyxa viridis</name>
    <dbReference type="NCBI Taxonomy" id="1274662"/>
    <lineage>
        <taxon>Eukaryota</taxon>
        <taxon>Viridiplantae</taxon>
        <taxon>Chlorophyta</taxon>
        <taxon>core chlorophytes</taxon>
        <taxon>Trebouxiophyceae</taxon>
        <taxon>Trebouxiophyceae incertae sedis</taxon>
        <taxon>Coccomyxaceae</taxon>
        <taxon>Coccomyxa</taxon>
    </lineage>
</organism>
<feature type="transmembrane region" description="Helical" evidence="8">
    <location>
        <begin position="326"/>
        <end position="347"/>
    </location>
</feature>
<dbReference type="PANTHER" id="PTHR11730:SF6">
    <property type="entry name" value="AMMONIUM TRANSPORTER"/>
    <property type="match status" value="1"/>
</dbReference>
<feature type="transmembrane region" description="Helical" evidence="8">
    <location>
        <begin position="359"/>
        <end position="376"/>
    </location>
</feature>
<dbReference type="PANTHER" id="PTHR11730">
    <property type="entry name" value="AMMONIUM TRANSPORTER"/>
    <property type="match status" value="1"/>
</dbReference>
<dbReference type="Gene3D" id="1.10.3430.10">
    <property type="entry name" value="Ammonium transporter AmtB like domains"/>
    <property type="match status" value="1"/>
</dbReference>
<dbReference type="InterPro" id="IPR024041">
    <property type="entry name" value="NH4_transpt_AmtB-like_dom"/>
</dbReference>
<evidence type="ECO:0000256" key="4">
    <source>
        <dbReference type="ARBA" id="ARBA00022692"/>
    </source>
</evidence>
<feature type="transmembrane region" description="Helical" evidence="8">
    <location>
        <begin position="115"/>
        <end position="133"/>
    </location>
</feature>
<keyword evidence="11" id="KW-1185">Reference proteome</keyword>
<evidence type="ECO:0000256" key="7">
    <source>
        <dbReference type="ARBA" id="ARBA00023177"/>
    </source>
</evidence>
<reference evidence="10 11" key="1">
    <citation type="submission" date="2024-06" db="EMBL/GenBank/DDBJ databases">
        <authorList>
            <person name="Kraege A."/>
            <person name="Thomma B."/>
        </authorList>
    </citation>
    <scope>NUCLEOTIDE SEQUENCE [LARGE SCALE GENOMIC DNA]</scope>
</reference>
<evidence type="ECO:0000313" key="10">
    <source>
        <dbReference type="EMBL" id="CAL5220044.1"/>
    </source>
</evidence>
<evidence type="ECO:0000256" key="6">
    <source>
        <dbReference type="ARBA" id="ARBA00023136"/>
    </source>
</evidence>
<comment type="subcellular location">
    <subcellularLocation>
        <location evidence="8">Cell membrane</location>
        <topology evidence="8">Multi-pass membrane protein</topology>
    </subcellularLocation>
    <subcellularLocation>
        <location evidence="1">Membrane</location>
        <topology evidence="1">Multi-pass membrane protein</topology>
    </subcellularLocation>
</comment>
<dbReference type="InterPro" id="IPR029020">
    <property type="entry name" value="Ammonium/urea_transptr"/>
</dbReference>
<evidence type="ECO:0000256" key="8">
    <source>
        <dbReference type="RuleBase" id="RU362002"/>
    </source>
</evidence>
<gene>
    <name evidence="10" type="primary">g1992</name>
    <name evidence="10" type="ORF">VP750_LOCUS1703</name>
</gene>
<evidence type="ECO:0000313" key="11">
    <source>
        <dbReference type="Proteomes" id="UP001497392"/>
    </source>
</evidence>
<comment type="caution">
    <text evidence="10">The sequence shown here is derived from an EMBL/GenBank/DDBJ whole genome shotgun (WGS) entry which is preliminary data.</text>
</comment>
<name>A0ABP1FJ99_9CHLO</name>
<dbReference type="Pfam" id="PF00909">
    <property type="entry name" value="Ammonium_transp"/>
    <property type="match status" value="1"/>
</dbReference>
<dbReference type="NCBIfam" id="TIGR00836">
    <property type="entry name" value="amt"/>
    <property type="match status" value="1"/>
</dbReference>
<feature type="transmembrane region" description="Helical" evidence="8">
    <location>
        <begin position="303"/>
        <end position="320"/>
    </location>
</feature>
<dbReference type="EMBL" id="CAXHTA020000002">
    <property type="protein sequence ID" value="CAL5220044.1"/>
    <property type="molecule type" value="Genomic_DNA"/>
</dbReference>
<feature type="transmembrane region" description="Helical" evidence="8">
    <location>
        <begin position="25"/>
        <end position="48"/>
    </location>
</feature>
<sequence>MSAPAPPNFSTQILSGWMNDINASFVLQSGYLVFMMQLGFALLTIGSVRAKSAKSVALKNIMDAAFGGVGYFIFGWAFAYGDKVDDSGNSIGNPFIGTDQFGMAATDGSKYNTFLFQYVFAISTATIVSGAVAERVKFIAYALYAFFLTAWVYPVLTHWVWTTSGWASPTRLASQGPLFIGSGAYDTVGSGAVHMMGGVAGLAGAWVAGPRKGRFDANGKPVTMHGHNAVLYMAGVLLLWFGFYGFNPGTMGMLIAPDGSSFSGVVARCAISTTMGGCFGGTVGILVQLIYTKITTGHAVWDLYAAGNCALTGMIVITSGCATYEPWASALGGIVGGLIILPSSLFVSHVLKIDDPVDAFAVHGIGGAVGVLWYALMAKKELVTELYGPTPDGGQRHWGWWMGDYPNVLGANVIWVLVIFGWTFAMMVPFFYVLKLCGLLRISPEEEEMGADISKHGGSAYPGMENIYTEHEASVRNGGAHPKLGAGNGHTDSHADKISSLEAELAALTSRVNKMSPA</sequence>
<keyword evidence="6 8" id="KW-0472">Membrane</keyword>
<protein>
    <recommendedName>
        <fullName evidence="8">Ammonium transporter</fullName>
    </recommendedName>
</protein>